<dbReference type="InterPro" id="IPR011766">
    <property type="entry name" value="TPP_enzyme_TPP-bd"/>
</dbReference>
<feature type="region of interest" description="Disordered" evidence="4">
    <location>
        <begin position="368"/>
        <end position="402"/>
    </location>
</feature>
<dbReference type="GO" id="GO:0016831">
    <property type="term" value="F:carboxy-lyase activity"/>
    <property type="evidence" value="ECO:0007669"/>
    <property type="project" value="UniProtKB-KW"/>
</dbReference>
<evidence type="ECO:0000256" key="1">
    <source>
        <dbReference type="ARBA" id="ARBA00022793"/>
    </source>
</evidence>
<accession>A0A101R165</accession>
<dbReference type="Pfam" id="PF02775">
    <property type="entry name" value="TPP_enzyme_C"/>
    <property type="match status" value="1"/>
</dbReference>
<name>A0A101R165_9ACTN</name>
<dbReference type="Gene3D" id="3.40.50.970">
    <property type="match status" value="2"/>
</dbReference>
<reference evidence="6 7" key="1">
    <citation type="submission" date="2015-10" db="EMBL/GenBank/DDBJ databases">
        <title>Draft genome sequence of Streptomyces longwoodensis DSM 41677, type strain for the species Streptomyces longwoodensis.</title>
        <authorList>
            <person name="Ruckert C."/>
            <person name="Winkler A."/>
            <person name="Kalinowski J."/>
            <person name="Kampfer P."/>
            <person name="Glaeser S."/>
        </authorList>
    </citation>
    <scope>NUCLEOTIDE SEQUENCE [LARGE SCALE GENOMIC DNA]</scope>
    <source>
        <strain evidence="6 7">DSM 41677</strain>
    </source>
</reference>
<feature type="domain" description="Carrier" evidence="5">
    <location>
        <begin position="398"/>
        <end position="479"/>
    </location>
</feature>
<keyword evidence="3" id="KW-0456">Lyase</keyword>
<dbReference type="EMBL" id="LMWS01000010">
    <property type="protein sequence ID" value="KUN39785.1"/>
    <property type="molecule type" value="Genomic_DNA"/>
</dbReference>
<dbReference type="InterPro" id="IPR000399">
    <property type="entry name" value="TPP-bd_CS"/>
</dbReference>
<protein>
    <recommendedName>
        <fullName evidence="5">Carrier domain-containing protein</fullName>
    </recommendedName>
</protein>
<dbReference type="InterPro" id="IPR051818">
    <property type="entry name" value="TPP_dependent_decarboxylase"/>
</dbReference>
<proteinExistence type="predicted"/>
<evidence type="ECO:0000313" key="7">
    <source>
        <dbReference type="Proteomes" id="UP000053271"/>
    </source>
</evidence>
<evidence type="ECO:0000256" key="3">
    <source>
        <dbReference type="ARBA" id="ARBA00023239"/>
    </source>
</evidence>
<keyword evidence="2" id="KW-0786">Thiamine pyrophosphate</keyword>
<dbReference type="GeneID" id="91430193"/>
<dbReference type="GO" id="GO:0030976">
    <property type="term" value="F:thiamine pyrophosphate binding"/>
    <property type="evidence" value="ECO:0007669"/>
    <property type="project" value="InterPro"/>
</dbReference>
<dbReference type="PROSITE" id="PS00187">
    <property type="entry name" value="TPP_ENZYMES"/>
    <property type="match status" value="1"/>
</dbReference>
<comment type="caution">
    <text evidence="6">The sequence shown here is derived from an EMBL/GenBank/DDBJ whole genome shotgun (WGS) entry which is preliminary data.</text>
</comment>
<dbReference type="PROSITE" id="PS50075">
    <property type="entry name" value="CARRIER"/>
    <property type="match status" value="1"/>
</dbReference>
<dbReference type="RefSeq" id="WP_067230797.1">
    <property type="nucleotide sequence ID" value="NZ_KQ948550.1"/>
</dbReference>
<evidence type="ECO:0000259" key="5">
    <source>
        <dbReference type="PROSITE" id="PS50075"/>
    </source>
</evidence>
<evidence type="ECO:0000256" key="2">
    <source>
        <dbReference type="ARBA" id="ARBA00023052"/>
    </source>
</evidence>
<dbReference type="Proteomes" id="UP000053271">
    <property type="component" value="Unassembled WGS sequence"/>
</dbReference>
<dbReference type="Pfam" id="PF00550">
    <property type="entry name" value="PP-binding"/>
    <property type="match status" value="1"/>
</dbReference>
<dbReference type="Gene3D" id="1.10.1200.10">
    <property type="entry name" value="ACP-like"/>
    <property type="match status" value="1"/>
</dbReference>
<dbReference type="SUPFAM" id="SSF52518">
    <property type="entry name" value="Thiamin diphosphate-binding fold (THDP-binding)"/>
    <property type="match status" value="2"/>
</dbReference>
<gene>
    <name evidence="6" type="ORF">AQJ30_08980</name>
</gene>
<dbReference type="SUPFAM" id="SSF47336">
    <property type="entry name" value="ACP-like"/>
    <property type="match status" value="1"/>
</dbReference>
<dbReference type="AlphaFoldDB" id="A0A101R165"/>
<dbReference type="GO" id="GO:0000287">
    <property type="term" value="F:magnesium ion binding"/>
    <property type="evidence" value="ECO:0007669"/>
    <property type="project" value="InterPro"/>
</dbReference>
<dbReference type="STRING" id="68231.AQJ30_08980"/>
<dbReference type="InterPro" id="IPR029061">
    <property type="entry name" value="THDP-binding"/>
</dbReference>
<sequence>MISAERFCAELDARGVGLVTGVPCGWLQGPLALLARQPGRYVPAANEGAALAIAAGAELAGQRSAVLIQNSGFGNLINPLTSLIDTFAVPVVIFMTLRGWPRPEDDEPQHSLTGPTTEPLLSQLGIGHQVLAPGDDGLAQAWEAADRARAERRPYAVLVPRGRIGRVEKPQSDNDPSGEGYDRGQAIEDLVPWLRGSAVFATTGRTSRELFTRADSPAHFYMLGSMGHALALGLGAAISRPDRRIVVLDGDGALVMHLGTALTVGAQAPANLIHIVLDNRIYDSTGGQPVPGPADWRSLGHAAGYRGVHLASSPAGVARAMATATDEPGPRLVVLRVTRSGRRPTRHPLAALGAGDLAARFHTALEGAAAGSRSRPGEPEVSMVSRPLPHDPTTPATPDPDTLRGEVLQTVAELLADEGRPVEVHDDDVLADLALDSIALMFVLTHFERRYDVAFDNDTLRPDRYVTVGDLAAFVAEQVSARG</sequence>
<organism evidence="6 7">
    <name type="scientific">Streptomyces longwoodensis</name>
    <dbReference type="NCBI Taxonomy" id="68231"/>
    <lineage>
        <taxon>Bacteria</taxon>
        <taxon>Bacillati</taxon>
        <taxon>Actinomycetota</taxon>
        <taxon>Actinomycetes</taxon>
        <taxon>Kitasatosporales</taxon>
        <taxon>Streptomycetaceae</taxon>
        <taxon>Streptomyces</taxon>
    </lineage>
</organism>
<dbReference type="PANTHER" id="PTHR42818">
    <property type="entry name" value="SULFOPYRUVATE DECARBOXYLASE SUBUNIT ALPHA"/>
    <property type="match status" value="1"/>
</dbReference>
<keyword evidence="7" id="KW-1185">Reference proteome</keyword>
<dbReference type="PANTHER" id="PTHR42818:SF1">
    <property type="entry name" value="SULFOPYRUVATE DECARBOXYLASE"/>
    <property type="match status" value="1"/>
</dbReference>
<dbReference type="InterPro" id="IPR036736">
    <property type="entry name" value="ACP-like_sf"/>
</dbReference>
<evidence type="ECO:0000256" key="4">
    <source>
        <dbReference type="SAM" id="MobiDB-lite"/>
    </source>
</evidence>
<keyword evidence="1" id="KW-0210">Decarboxylase</keyword>
<dbReference type="InterPro" id="IPR009081">
    <property type="entry name" value="PP-bd_ACP"/>
</dbReference>
<evidence type="ECO:0000313" key="6">
    <source>
        <dbReference type="EMBL" id="KUN39785.1"/>
    </source>
</evidence>